<protein>
    <submittedName>
        <fullName evidence="2">Uncharacterized protein</fullName>
    </submittedName>
</protein>
<name>A0A0B7A596_9EUPU</name>
<feature type="region of interest" description="Disordered" evidence="1">
    <location>
        <begin position="1"/>
        <end position="64"/>
    </location>
</feature>
<dbReference type="AlphaFoldDB" id="A0A0B7A596"/>
<evidence type="ECO:0000256" key="1">
    <source>
        <dbReference type="SAM" id="MobiDB-lite"/>
    </source>
</evidence>
<feature type="compositionally biased region" description="Basic and acidic residues" evidence="1">
    <location>
        <begin position="458"/>
        <end position="476"/>
    </location>
</feature>
<organism evidence="2">
    <name type="scientific">Arion vulgaris</name>
    <dbReference type="NCBI Taxonomy" id="1028688"/>
    <lineage>
        <taxon>Eukaryota</taxon>
        <taxon>Metazoa</taxon>
        <taxon>Spiralia</taxon>
        <taxon>Lophotrochozoa</taxon>
        <taxon>Mollusca</taxon>
        <taxon>Gastropoda</taxon>
        <taxon>Heterobranchia</taxon>
        <taxon>Euthyneura</taxon>
        <taxon>Panpulmonata</taxon>
        <taxon>Eupulmonata</taxon>
        <taxon>Stylommatophora</taxon>
        <taxon>Helicina</taxon>
        <taxon>Arionoidea</taxon>
        <taxon>Arionidae</taxon>
        <taxon>Arion</taxon>
    </lineage>
</organism>
<evidence type="ECO:0000313" key="2">
    <source>
        <dbReference type="EMBL" id="CEK75933.1"/>
    </source>
</evidence>
<proteinExistence type="predicted"/>
<feature type="compositionally biased region" description="Basic residues" evidence="1">
    <location>
        <begin position="634"/>
        <end position="644"/>
    </location>
</feature>
<feature type="compositionally biased region" description="Low complexity" evidence="1">
    <location>
        <begin position="583"/>
        <end position="605"/>
    </location>
</feature>
<feature type="compositionally biased region" description="Polar residues" evidence="1">
    <location>
        <begin position="1"/>
        <end position="18"/>
    </location>
</feature>
<accession>A0A0B7A596</accession>
<feature type="non-terminal residue" evidence="2">
    <location>
        <position position="1"/>
    </location>
</feature>
<feature type="compositionally biased region" description="Basic and acidic residues" evidence="1">
    <location>
        <begin position="425"/>
        <end position="434"/>
    </location>
</feature>
<feature type="region of interest" description="Disordered" evidence="1">
    <location>
        <begin position="407"/>
        <end position="615"/>
    </location>
</feature>
<feature type="compositionally biased region" description="Basic and acidic residues" evidence="1">
    <location>
        <begin position="304"/>
        <end position="314"/>
    </location>
</feature>
<dbReference type="EMBL" id="HACG01029068">
    <property type="protein sequence ID" value="CEK75933.1"/>
    <property type="molecule type" value="Transcribed_RNA"/>
</dbReference>
<feature type="compositionally biased region" description="Basic residues" evidence="1">
    <location>
        <begin position="652"/>
        <end position="667"/>
    </location>
</feature>
<feature type="compositionally biased region" description="Basic and acidic residues" evidence="1">
    <location>
        <begin position="20"/>
        <end position="38"/>
    </location>
</feature>
<feature type="compositionally biased region" description="Basic and acidic residues" evidence="1">
    <location>
        <begin position="51"/>
        <end position="64"/>
    </location>
</feature>
<feature type="compositionally biased region" description="Basic and acidic residues" evidence="1">
    <location>
        <begin position="198"/>
        <end position="209"/>
    </location>
</feature>
<feature type="region of interest" description="Disordered" evidence="1">
    <location>
        <begin position="276"/>
        <end position="324"/>
    </location>
</feature>
<feature type="region of interest" description="Disordered" evidence="1">
    <location>
        <begin position="629"/>
        <end position="747"/>
    </location>
</feature>
<feature type="compositionally biased region" description="Basic residues" evidence="1">
    <location>
        <begin position="568"/>
        <end position="579"/>
    </location>
</feature>
<feature type="region of interest" description="Disordered" evidence="1">
    <location>
        <begin position="198"/>
        <end position="221"/>
    </location>
</feature>
<sequence>SMSRTKSQSEQRNANLPTEANKKSDTFIKKDAEHKGEQVVRNPDQEANEDSQQKKVETSKKHESCEQLQQVIQNEITSNLKKDEVSLTLSDALQDGETKISVLSDQDSSLSAEKLTAEKSVLKDGATENKITVEQVAVEVNEFKKEVDPEALEKIISDSTGRIDKDVSSNITEESKQEAGVQDKMIFEVKEDDSASSEEKIVDKVKESVSDETSVGTKVSKQENDETLVKAMIDDEDDKVVSHKKKHEEVIAETLREDLLNKGIINENLGNELETNLRRKSDDLMKAGDTEKSAEDSIGQKSDSQLRESDDAKTDVPSSNSEECVDSKLVMTDGGLEVSMEVINVNGEDGEEEKVIYPRTWQSSQGKTTDNSSYFTITRKVNMGAYSSYASKSGIYRGQQGQYKGNLTEAANKPRTLSHLYPYSPRKESPRDPIIESTTTQRRDQFPSKHRSRSPSPGRDKDKQSYNYTSDRHRTSEQWSKSYESQQPGIFGDSRRTETYSKPVVESRGGPGDLQSRIDDQHAKPSRHSLDRDLLYAEQRRDDKKLRSDSLSKMSDSSDLQILASRKSPYRRGSPKHPVLHASRSPISTSSRSRSLSPISKSPSPDLDDTGTEKDELVKTVHHFLKLAKGLQQTKKRHHGRPKSSRLSSSRRSPHRASRSPYMKRSRSPQPARSRSSKSPTYIRSSRYKYDRSPSPISHRDDHKRHRGDHSSDKRSDPYLKESSGSRSYDRSQRSGDFPFEELIGRS</sequence>
<feature type="compositionally biased region" description="Low complexity" evidence="1">
    <location>
        <begin position="551"/>
        <end position="560"/>
    </location>
</feature>
<feature type="non-terminal residue" evidence="2">
    <location>
        <position position="747"/>
    </location>
</feature>
<gene>
    <name evidence="2" type="primary">ORF97662</name>
</gene>
<feature type="compositionally biased region" description="Low complexity" evidence="1">
    <location>
        <begin position="668"/>
        <end position="680"/>
    </location>
</feature>
<reference evidence="2" key="1">
    <citation type="submission" date="2014-12" db="EMBL/GenBank/DDBJ databases">
        <title>Insight into the proteome of Arion vulgaris.</title>
        <authorList>
            <person name="Aradska J."/>
            <person name="Bulat T."/>
            <person name="Smidak R."/>
            <person name="Sarate P."/>
            <person name="Gangsoo J."/>
            <person name="Sialana F."/>
            <person name="Bilban M."/>
            <person name="Lubec G."/>
        </authorList>
    </citation>
    <scope>NUCLEOTIDE SEQUENCE</scope>
    <source>
        <tissue evidence="2">Skin</tissue>
    </source>
</reference>
<feature type="compositionally biased region" description="Basic and acidic residues" evidence="1">
    <location>
        <begin position="709"/>
        <end position="720"/>
    </location>
</feature>
<feature type="compositionally biased region" description="Polar residues" evidence="1">
    <location>
        <begin position="477"/>
        <end position="488"/>
    </location>
</feature>
<feature type="compositionally biased region" description="Basic and acidic residues" evidence="1">
    <location>
        <begin position="516"/>
        <end position="550"/>
    </location>
</feature>
<feature type="compositionally biased region" description="Basic and acidic residues" evidence="1">
    <location>
        <begin position="276"/>
        <end position="295"/>
    </location>
</feature>